<dbReference type="Gene3D" id="3.40.50.300">
    <property type="entry name" value="P-loop containing nucleotide triphosphate hydrolases"/>
    <property type="match status" value="1"/>
</dbReference>
<dbReference type="RefSeq" id="WP_012176387.1">
    <property type="nucleotide sequence ID" value="NC_009943.1"/>
</dbReference>
<dbReference type="Gene3D" id="1.10.8.60">
    <property type="match status" value="1"/>
</dbReference>
<dbReference type="EMBL" id="CP000859">
    <property type="protein sequence ID" value="ABW68776.1"/>
    <property type="molecule type" value="Genomic_DNA"/>
</dbReference>
<dbReference type="PANTHER" id="PTHR48102">
    <property type="entry name" value="ATP-DEPENDENT CLP PROTEASE ATP-BINDING SUBUNIT CLPX-LIKE, MITOCHONDRIAL-RELATED"/>
    <property type="match status" value="1"/>
</dbReference>
<protein>
    <submittedName>
        <fullName evidence="2">ATPase AAA-2 domain protein</fullName>
    </submittedName>
</protein>
<dbReference type="InterPro" id="IPR050052">
    <property type="entry name" value="ATP-dep_Clp_protease_ClpX"/>
</dbReference>
<dbReference type="SMART" id="SM00382">
    <property type="entry name" value="AAA"/>
    <property type="match status" value="1"/>
</dbReference>
<dbReference type="Proteomes" id="UP000008561">
    <property type="component" value="Chromosome"/>
</dbReference>
<dbReference type="OrthoDB" id="9804062at2"/>
<dbReference type="PANTHER" id="PTHR48102:SF7">
    <property type="entry name" value="ATP-DEPENDENT CLP PROTEASE ATP-BINDING SUBUNIT CLPX-LIKE, MITOCHONDRIAL"/>
    <property type="match status" value="1"/>
</dbReference>
<organism evidence="2 3">
    <name type="scientific">Desulfosudis oleivorans (strain DSM 6200 / JCM 39069 / Hxd3)</name>
    <name type="common">Desulfococcus oleovorans</name>
    <dbReference type="NCBI Taxonomy" id="96561"/>
    <lineage>
        <taxon>Bacteria</taxon>
        <taxon>Pseudomonadati</taxon>
        <taxon>Thermodesulfobacteriota</taxon>
        <taxon>Desulfobacteria</taxon>
        <taxon>Desulfobacterales</taxon>
        <taxon>Desulfosudaceae</taxon>
        <taxon>Desulfosudis</taxon>
    </lineage>
</organism>
<dbReference type="GO" id="GO:0005524">
    <property type="term" value="F:ATP binding"/>
    <property type="evidence" value="ECO:0007669"/>
    <property type="project" value="InterPro"/>
</dbReference>
<dbReference type="STRING" id="96561.Dole_2973"/>
<dbReference type="InterPro" id="IPR027417">
    <property type="entry name" value="P-loop_NTPase"/>
</dbReference>
<dbReference type="GO" id="GO:0016887">
    <property type="term" value="F:ATP hydrolysis activity"/>
    <property type="evidence" value="ECO:0007669"/>
    <property type="project" value="InterPro"/>
</dbReference>
<dbReference type="HOGENOM" id="CLU_014218_8_3_7"/>
<reference evidence="2 3" key="1">
    <citation type="submission" date="2007-10" db="EMBL/GenBank/DDBJ databases">
        <title>Complete sequence of Desulfococcus oleovorans Hxd3.</title>
        <authorList>
            <consortium name="US DOE Joint Genome Institute"/>
            <person name="Copeland A."/>
            <person name="Lucas S."/>
            <person name="Lapidus A."/>
            <person name="Barry K."/>
            <person name="Glavina del Rio T."/>
            <person name="Dalin E."/>
            <person name="Tice H."/>
            <person name="Pitluck S."/>
            <person name="Kiss H."/>
            <person name="Brettin T."/>
            <person name="Bruce D."/>
            <person name="Detter J.C."/>
            <person name="Han C."/>
            <person name="Schmutz J."/>
            <person name="Larimer F."/>
            <person name="Land M."/>
            <person name="Hauser L."/>
            <person name="Kyrpides N."/>
            <person name="Kim E."/>
            <person name="Wawrik B."/>
            <person name="Richardson P."/>
        </authorList>
    </citation>
    <scope>NUCLEOTIDE SEQUENCE [LARGE SCALE GENOMIC DNA]</scope>
    <source>
        <strain evidence="3">DSM 6200 / JCM 39069 / Hxd3</strain>
    </source>
</reference>
<accession>A8ZZ03</accession>
<dbReference type="Pfam" id="PF07724">
    <property type="entry name" value="AAA_2"/>
    <property type="match status" value="1"/>
</dbReference>
<dbReference type="SUPFAM" id="SSF52540">
    <property type="entry name" value="P-loop containing nucleoside triphosphate hydrolases"/>
    <property type="match status" value="1"/>
</dbReference>
<keyword evidence="3" id="KW-1185">Reference proteome</keyword>
<sequence>MLPVDIFAYLSRKVMGQDEVLRQVAVSVYKHIHGIKWSNILLIGNSGTGKTTLMNAVGQFYRDHADLDRYQAMCVMNANTLVDEAGEVNLHRIFKDIEAGVRNRLGTDVTAEALKAHIENATVCLDEIDKISAQISGRTNVTGISIQQALLTILEGETLSIETSVVREGKTRRVRVPIDTGRMLFICGGAFEDLYSQVYALTEEGKDGRKLKETYIWDEARERPERKIIFSLKDYMRLDDLFEYGMVPQFISRFSAISVLENLERDVLKHILLNAADSPYTGAKQYFETLGIDLEISDDALELIAIHAEANTRIGARALREVFNRITADLQFDPFGSGKLIKKENKWLLALDKSDIEGYLAPVAA</sequence>
<evidence type="ECO:0000313" key="2">
    <source>
        <dbReference type="EMBL" id="ABW68776.1"/>
    </source>
</evidence>
<dbReference type="GO" id="GO:0051603">
    <property type="term" value="P:proteolysis involved in protein catabolic process"/>
    <property type="evidence" value="ECO:0007669"/>
    <property type="project" value="TreeGrafter"/>
</dbReference>
<evidence type="ECO:0000259" key="1">
    <source>
        <dbReference type="SMART" id="SM00382"/>
    </source>
</evidence>
<evidence type="ECO:0000313" key="3">
    <source>
        <dbReference type="Proteomes" id="UP000008561"/>
    </source>
</evidence>
<gene>
    <name evidence="2" type="ordered locus">Dole_2973</name>
</gene>
<feature type="domain" description="AAA+ ATPase" evidence="1">
    <location>
        <begin position="36"/>
        <end position="234"/>
    </location>
</feature>
<name>A8ZZ03_DESOH</name>
<dbReference type="InterPro" id="IPR003593">
    <property type="entry name" value="AAA+_ATPase"/>
</dbReference>
<dbReference type="AlphaFoldDB" id="A8ZZ03"/>
<dbReference type="eggNOG" id="COG1219">
    <property type="taxonomic scope" value="Bacteria"/>
</dbReference>
<dbReference type="KEGG" id="dol:Dole_2973"/>
<proteinExistence type="predicted"/>
<dbReference type="InterPro" id="IPR003959">
    <property type="entry name" value="ATPase_AAA_core"/>
</dbReference>